<dbReference type="Pfam" id="PF01047">
    <property type="entry name" value="MarR"/>
    <property type="match status" value="1"/>
</dbReference>
<dbReference type="OrthoDB" id="3399802at2"/>
<feature type="region of interest" description="Disordered" evidence="1">
    <location>
        <begin position="28"/>
        <end position="84"/>
    </location>
</feature>
<dbReference type="Gene3D" id="1.10.10.10">
    <property type="entry name" value="Winged helix-like DNA-binding domain superfamily/Winged helix DNA-binding domain"/>
    <property type="match status" value="1"/>
</dbReference>
<feature type="domain" description="HTH marR-type" evidence="2">
    <location>
        <begin position="98"/>
        <end position="143"/>
    </location>
</feature>
<dbReference type="Proteomes" id="UP000316196">
    <property type="component" value="Unassembled WGS sequence"/>
</dbReference>
<dbReference type="InterPro" id="IPR036388">
    <property type="entry name" value="WH-like_DNA-bd_sf"/>
</dbReference>
<evidence type="ECO:0000256" key="1">
    <source>
        <dbReference type="SAM" id="MobiDB-lite"/>
    </source>
</evidence>
<dbReference type="EMBL" id="VFOR01000001">
    <property type="protein sequence ID" value="TQL63323.1"/>
    <property type="molecule type" value="Genomic_DNA"/>
</dbReference>
<keyword evidence="4" id="KW-1185">Reference proteome</keyword>
<sequence>MNSEGKPASDAVARVIIDAHKMDFYSPEEYESEPYAAADAQDAVSSPVTTEPVEQDEASDGQDEASGGIAPTSKPDGGPLPVDRGLILAAQPPKAKEIVATLEQSGGMNIADLAADLEVHANTVRAHVDDLLAAGLIKRRPRRSGGRGRPQWIYSAVGKGTNHEDLMRMLSAYVRDRAEDPVAEARHIGHTYFEPLGEDGEGLEESRDLRASVREKFVEQGFSPEASAEGVHLLTCPVLDAARENPEVVCSMHLGMTQRLWTALGGDGEVGLSPFAGPGWCSVRFPRSEGDQG</sequence>
<name>A0A542ZSJ4_9ACTN</name>
<dbReference type="RefSeq" id="WP_142093061.1">
    <property type="nucleotide sequence ID" value="NZ_BAAAMD010000001.1"/>
</dbReference>
<evidence type="ECO:0000313" key="3">
    <source>
        <dbReference type="EMBL" id="TQL63323.1"/>
    </source>
</evidence>
<dbReference type="InterPro" id="IPR036390">
    <property type="entry name" value="WH_DNA-bd_sf"/>
</dbReference>
<protein>
    <submittedName>
        <fullName evidence="3">Putative ArsR family transcriptional regulator</fullName>
    </submittedName>
</protein>
<dbReference type="AlphaFoldDB" id="A0A542ZSJ4"/>
<gene>
    <name evidence="3" type="ORF">FB460_1125</name>
</gene>
<dbReference type="GO" id="GO:0003700">
    <property type="term" value="F:DNA-binding transcription factor activity"/>
    <property type="evidence" value="ECO:0007669"/>
    <property type="project" value="InterPro"/>
</dbReference>
<comment type="caution">
    <text evidence="3">The sequence shown here is derived from an EMBL/GenBank/DDBJ whole genome shotgun (WGS) entry which is preliminary data.</text>
</comment>
<evidence type="ECO:0000259" key="2">
    <source>
        <dbReference type="Pfam" id="PF01047"/>
    </source>
</evidence>
<dbReference type="SUPFAM" id="SSF46785">
    <property type="entry name" value="Winged helix' DNA-binding domain"/>
    <property type="match status" value="1"/>
</dbReference>
<accession>A0A542ZSJ4</accession>
<feature type="compositionally biased region" description="Acidic residues" evidence="1">
    <location>
        <begin position="53"/>
        <end position="63"/>
    </location>
</feature>
<proteinExistence type="predicted"/>
<organism evidence="3 4">
    <name type="scientific">Propioniferax innocua</name>
    <dbReference type="NCBI Taxonomy" id="1753"/>
    <lineage>
        <taxon>Bacteria</taxon>
        <taxon>Bacillati</taxon>
        <taxon>Actinomycetota</taxon>
        <taxon>Actinomycetes</taxon>
        <taxon>Propionibacteriales</taxon>
        <taxon>Propionibacteriaceae</taxon>
        <taxon>Propioniferax</taxon>
    </lineage>
</organism>
<dbReference type="InterPro" id="IPR000835">
    <property type="entry name" value="HTH_MarR-typ"/>
</dbReference>
<evidence type="ECO:0000313" key="4">
    <source>
        <dbReference type="Proteomes" id="UP000316196"/>
    </source>
</evidence>
<reference evidence="3 4" key="1">
    <citation type="submission" date="2019-06" db="EMBL/GenBank/DDBJ databases">
        <title>Sequencing the genomes of 1000 actinobacteria strains.</title>
        <authorList>
            <person name="Klenk H.-P."/>
        </authorList>
    </citation>
    <scope>NUCLEOTIDE SEQUENCE [LARGE SCALE GENOMIC DNA]</scope>
    <source>
        <strain evidence="3 4">DSM 8251</strain>
    </source>
</reference>